<dbReference type="EMBL" id="CP036279">
    <property type="protein sequence ID" value="QDU64929.1"/>
    <property type="molecule type" value="Genomic_DNA"/>
</dbReference>
<dbReference type="AlphaFoldDB" id="A0A518BD81"/>
<reference evidence="1 2" key="1">
    <citation type="submission" date="2019-02" db="EMBL/GenBank/DDBJ databases">
        <title>Deep-cultivation of Planctomycetes and their phenomic and genomic characterization uncovers novel biology.</title>
        <authorList>
            <person name="Wiegand S."/>
            <person name="Jogler M."/>
            <person name="Boedeker C."/>
            <person name="Pinto D."/>
            <person name="Vollmers J."/>
            <person name="Rivas-Marin E."/>
            <person name="Kohn T."/>
            <person name="Peeters S.H."/>
            <person name="Heuer A."/>
            <person name="Rast P."/>
            <person name="Oberbeckmann S."/>
            <person name="Bunk B."/>
            <person name="Jeske O."/>
            <person name="Meyerdierks A."/>
            <person name="Storesund J.E."/>
            <person name="Kallscheuer N."/>
            <person name="Luecker S."/>
            <person name="Lage O.M."/>
            <person name="Pohl T."/>
            <person name="Merkel B.J."/>
            <person name="Hornburger P."/>
            <person name="Mueller R.-W."/>
            <person name="Bruemmer F."/>
            <person name="Labrenz M."/>
            <person name="Spormann A.M."/>
            <person name="Op den Camp H."/>
            <person name="Overmann J."/>
            <person name="Amann R."/>
            <person name="Jetten M.S.M."/>
            <person name="Mascher T."/>
            <person name="Medema M.H."/>
            <person name="Devos D.P."/>
            <person name="Kaster A.-K."/>
            <person name="Ovreas L."/>
            <person name="Rohde M."/>
            <person name="Galperin M.Y."/>
            <person name="Jogler C."/>
        </authorList>
    </citation>
    <scope>NUCLEOTIDE SEQUENCE [LARGE SCALE GENOMIC DNA]</scope>
    <source>
        <strain evidence="1 2">Pan216</strain>
    </source>
</reference>
<dbReference type="Proteomes" id="UP000317093">
    <property type="component" value="Chromosome"/>
</dbReference>
<proteinExistence type="predicted"/>
<organism evidence="1 2">
    <name type="scientific">Kolteria novifilia</name>
    <dbReference type="NCBI Taxonomy" id="2527975"/>
    <lineage>
        <taxon>Bacteria</taxon>
        <taxon>Pseudomonadati</taxon>
        <taxon>Planctomycetota</taxon>
        <taxon>Planctomycetia</taxon>
        <taxon>Kolteriales</taxon>
        <taxon>Kolteriaceae</taxon>
        <taxon>Kolteria</taxon>
    </lineage>
</organism>
<name>A0A518BD81_9BACT</name>
<accession>A0A518BD81</accession>
<gene>
    <name evidence="1" type="ORF">Pan216_58230</name>
</gene>
<evidence type="ECO:0000313" key="1">
    <source>
        <dbReference type="EMBL" id="QDU64929.1"/>
    </source>
</evidence>
<sequence>MPTASVSMAPKSLLVHELTNHDTRRPSLWHAPLGRGGSLHFPNYFQTSPRYFPNVIAFIFRTSSRYFPNGNAFIFRTSSRYFPNVTAFIFRTSSRYFPNGNAVLWWSPGSRFAHPGYRFK</sequence>
<dbReference type="KEGG" id="knv:Pan216_58230"/>
<keyword evidence="2" id="KW-1185">Reference proteome</keyword>
<evidence type="ECO:0000313" key="2">
    <source>
        <dbReference type="Proteomes" id="UP000317093"/>
    </source>
</evidence>
<protein>
    <submittedName>
        <fullName evidence="1">Uncharacterized protein</fullName>
    </submittedName>
</protein>